<dbReference type="Gene3D" id="1.10.260.100">
    <property type="match status" value="1"/>
</dbReference>
<dbReference type="GO" id="GO:0031593">
    <property type="term" value="F:polyubiquitin modification-dependent protein binding"/>
    <property type="evidence" value="ECO:0007669"/>
    <property type="project" value="TreeGrafter"/>
</dbReference>
<dbReference type="GO" id="GO:0006511">
    <property type="term" value="P:ubiquitin-dependent protein catabolic process"/>
    <property type="evidence" value="ECO:0007669"/>
    <property type="project" value="TreeGrafter"/>
</dbReference>
<evidence type="ECO:0000256" key="1">
    <source>
        <dbReference type="SAM" id="MobiDB-lite"/>
    </source>
</evidence>
<dbReference type="AlphaFoldDB" id="A0A2I4C871"/>
<dbReference type="PANTHER" id="PTHR10677:SF21">
    <property type="entry name" value="UBIQUILIN-4"/>
    <property type="match status" value="1"/>
</dbReference>
<dbReference type="Gene3D" id="3.10.20.90">
    <property type="entry name" value="Phosphatidylinositol 3-kinase Catalytic Subunit, Chain A, domain 1"/>
    <property type="match status" value="1"/>
</dbReference>
<feature type="compositionally biased region" description="Polar residues" evidence="1">
    <location>
        <begin position="295"/>
        <end position="323"/>
    </location>
</feature>
<proteinExistence type="predicted"/>
<dbReference type="RefSeq" id="XP_013876198.1">
    <property type="nucleotide sequence ID" value="XM_014020744.1"/>
</dbReference>
<sequence>MVHRNLTSLQTSYSFLPSHWDTHTHTLLRCKTDRSRSAHLHQRDKAKMSGLAEDDPGKAGDYCRSETVRVVIRGVRERRDFSARGDCTIGQLKWSLSERLGASAEELVLIHSGRALTDSELMSHLKGQNGSVSLCMIQRPQLESGRLDDPASETVKSELLTVPDTEENLTQTPTSPLCLVEDLENSSPGFFPALQSEMEKQLLGDPEMMHRVLRSSLVQDILSTSSPRLTRQLILSNPQIQQLLQTDPEVEGLLNNADIINQVLEVIREPDMIDEMLQNEDGDLEDLFESTTAATETNIQPGLKPSQTPEETVSTPALSSDSTDPLRGLIASPKAGSGSQRTTAGLQSLLEEITACPGLMEGLLSGPYVSSLLNCLSQNPDLAAQMLLSHPLFSGNAQLQQQIRQQIPLFLQQMQSPELLSAMFNPRAMEALLQIQQGLQTLAAEAPSLLPMAGLGTSGASVNAAPECDADTAPDSQSGCSPHVATVTEQQQQQFVHQMLQELANSDNQLHHEEEELNSVGLRRTSL</sequence>
<dbReference type="GeneID" id="106526207"/>
<feature type="domain" description="Ubiquitin-like" evidence="2">
    <location>
        <begin position="68"/>
        <end position="140"/>
    </location>
</feature>
<dbReference type="InterPro" id="IPR000626">
    <property type="entry name" value="Ubiquitin-like_dom"/>
</dbReference>
<dbReference type="STRING" id="52670.A0A2I4C871"/>
<dbReference type="SUPFAM" id="SSF54236">
    <property type="entry name" value="Ubiquitin-like"/>
    <property type="match status" value="1"/>
</dbReference>
<dbReference type="InterPro" id="IPR015496">
    <property type="entry name" value="Ubiquilin"/>
</dbReference>
<keyword evidence="3" id="KW-1185">Reference proteome</keyword>
<dbReference type="SMART" id="SM00727">
    <property type="entry name" value="STI1"/>
    <property type="match status" value="3"/>
</dbReference>
<dbReference type="InterPro" id="IPR029071">
    <property type="entry name" value="Ubiquitin-like_domsf"/>
</dbReference>
<dbReference type="KEGG" id="alim:106526207"/>
<dbReference type="PANTHER" id="PTHR10677">
    <property type="entry name" value="UBIQUILIN"/>
    <property type="match status" value="1"/>
</dbReference>
<dbReference type="InterPro" id="IPR006636">
    <property type="entry name" value="STI1_HS-bd"/>
</dbReference>
<dbReference type="PROSITE" id="PS50053">
    <property type="entry name" value="UBIQUITIN_2"/>
    <property type="match status" value="1"/>
</dbReference>
<organism evidence="3 4">
    <name type="scientific">Austrofundulus limnaeus</name>
    <name type="common">Annual killifish</name>
    <dbReference type="NCBI Taxonomy" id="52670"/>
    <lineage>
        <taxon>Eukaryota</taxon>
        <taxon>Metazoa</taxon>
        <taxon>Chordata</taxon>
        <taxon>Craniata</taxon>
        <taxon>Vertebrata</taxon>
        <taxon>Euteleostomi</taxon>
        <taxon>Actinopterygii</taxon>
        <taxon>Neopterygii</taxon>
        <taxon>Teleostei</taxon>
        <taxon>Neoteleostei</taxon>
        <taxon>Acanthomorphata</taxon>
        <taxon>Ovalentaria</taxon>
        <taxon>Atherinomorphae</taxon>
        <taxon>Cyprinodontiformes</taxon>
        <taxon>Rivulidae</taxon>
        <taxon>Austrofundulus</taxon>
    </lineage>
</organism>
<evidence type="ECO:0000313" key="4">
    <source>
        <dbReference type="RefSeq" id="XP_013876198.1"/>
    </source>
</evidence>
<feature type="compositionally biased region" description="Basic and acidic residues" evidence="1">
    <location>
        <begin position="38"/>
        <end position="47"/>
    </location>
</feature>
<protein>
    <submittedName>
        <fullName evidence="4">Ubiquilin-1</fullName>
    </submittedName>
</protein>
<gene>
    <name evidence="4" type="primary">LOC106526207</name>
</gene>
<evidence type="ECO:0000313" key="3">
    <source>
        <dbReference type="Proteomes" id="UP000192220"/>
    </source>
</evidence>
<reference evidence="4" key="1">
    <citation type="submission" date="2025-08" db="UniProtKB">
        <authorList>
            <consortium name="RefSeq"/>
        </authorList>
    </citation>
    <scope>IDENTIFICATION</scope>
    <source>
        <strain evidence="4">Quisiro</strain>
        <tissue evidence="4">Liver</tissue>
    </source>
</reference>
<accession>A0A2I4C871</accession>
<dbReference type="OrthoDB" id="9450922at2759"/>
<dbReference type="Pfam" id="PF23195">
    <property type="entry name" value="UBQLN1"/>
    <property type="match status" value="1"/>
</dbReference>
<name>A0A2I4C871_AUSLI</name>
<feature type="region of interest" description="Disordered" evidence="1">
    <location>
        <begin position="295"/>
        <end position="343"/>
    </location>
</feature>
<dbReference type="Proteomes" id="UP000192220">
    <property type="component" value="Unplaced"/>
</dbReference>
<feature type="region of interest" description="Disordered" evidence="1">
    <location>
        <begin position="38"/>
        <end position="58"/>
    </location>
</feature>
<evidence type="ECO:0000259" key="2">
    <source>
        <dbReference type="PROSITE" id="PS50053"/>
    </source>
</evidence>
<dbReference type="InParanoid" id="A0A2I4C871"/>
<dbReference type="FunFam" id="1.10.260.100:FF:000001">
    <property type="entry name" value="Ubiquilin 1"/>
    <property type="match status" value="1"/>
</dbReference>
<dbReference type="GO" id="GO:0005829">
    <property type="term" value="C:cytosol"/>
    <property type="evidence" value="ECO:0007669"/>
    <property type="project" value="TreeGrafter"/>
</dbReference>